<sequence length="189" mass="20438">KEISMDPSNSDVGSSFGQTPPLMTVSVMTPDQRGNMDKAVTPAPMIQFQVGSNMTPNASSPMASPMYTGGSNSNHNSPSNHDPSGFALSDFLSQLEDYTPTIPDAVANHFLHQAGFDSTDPRLTRLISIAAQKFISDIINESFTHCKLKGAAQVGKAKAKDKKYVLTLDDLIPVLNDYGITVRKPPYYV</sequence>
<keyword evidence="3" id="KW-0804">Transcription</keyword>
<gene>
    <name evidence="7" type="ORF">AFUS01_LOCUS43857</name>
</gene>
<evidence type="ECO:0000256" key="3">
    <source>
        <dbReference type="ARBA" id="ARBA00023163"/>
    </source>
</evidence>
<organism evidence="7 8">
    <name type="scientific">Allacma fusca</name>
    <dbReference type="NCBI Taxonomy" id="39272"/>
    <lineage>
        <taxon>Eukaryota</taxon>
        <taxon>Metazoa</taxon>
        <taxon>Ecdysozoa</taxon>
        <taxon>Arthropoda</taxon>
        <taxon>Hexapoda</taxon>
        <taxon>Collembola</taxon>
        <taxon>Symphypleona</taxon>
        <taxon>Sminthuridae</taxon>
        <taxon>Allacma</taxon>
    </lineage>
</organism>
<dbReference type="GO" id="GO:0000124">
    <property type="term" value="C:SAGA complex"/>
    <property type="evidence" value="ECO:0007669"/>
    <property type="project" value="TreeGrafter"/>
</dbReference>
<evidence type="ECO:0000313" key="8">
    <source>
        <dbReference type="Proteomes" id="UP000708208"/>
    </source>
</evidence>
<dbReference type="CDD" id="cd07982">
    <property type="entry name" value="HFD_TAF10"/>
    <property type="match status" value="1"/>
</dbReference>
<keyword evidence="4" id="KW-0539">Nucleus</keyword>
<dbReference type="Proteomes" id="UP000708208">
    <property type="component" value="Unassembled WGS sequence"/>
</dbReference>
<proteinExistence type="inferred from homology"/>
<dbReference type="GO" id="GO:1990841">
    <property type="term" value="F:promoter-specific chromatin binding"/>
    <property type="evidence" value="ECO:0007669"/>
    <property type="project" value="TreeGrafter"/>
</dbReference>
<dbReference type="GO" id="GO:0016251">
    <property type="term" value="F:RNA polymerase II general transcription initiation factor activity"/>
    <property type="evidence" value="ECO:0007669"/>
    <property type="project" value="TreeGrafter"/>
</dbReference>
<evidence type="ECO:0008006" key="9">
    <source>
        <dbReference type="Google" id="ProtNLM"/>
    </source>
</evidence>
<name>A0A8J2LN80_9HEXA</name>
<dbReference type="AlphaFoldDB" id="A0A8J2LN80"/>
<comment type="caution">
    <text evidence="7">The sequence shown here is derived from an EMBL/GenBank/DDBJ whole genome shotgun (WGS) entry which is preliminary data.</text>
</comment>
<reference evidence="7" key="1">
    <citation type="submission" date="2021-06" db="EMBL/GenBank/DDBJ databases">
        <authorList>
            <person name="Hodson N. C."/>
            <person name="Mongue J. A."/>
            <person name="Jaron S. K."/>
        </authorList>
    </citation>
    <scope>NUCLEOTIDE SEQUENCE</scope>
</reference>
<dbReference type="GO" id="GO:0006367">
    <property type="term" value="P:transcription initiation at RNA polymerase II promoter"/>
    <property type="evidence" value="ECO:0007669"/>
    <property type="project" value="TreeGrafter"/>
</dbReference>
<feature type="non-terminal residue" evidence="7">
    <location>
        <position position="189"/>
    </location>
</feature>
<feature type="compositionally biased region" description="Low complexity" evidence="6">
    <location>
        <begin position="71"/>
        <end position="84"/>
    </location>
</feature>
<evidence type="ECO:0000256" key="2">
    <source>
        <dbReference type="ARBA" id="ARBA00023015"/>
    </source>
</evidence>
<keyword evidence="8" id="KW-1185">Reference proteome</keyword>
<feature type="compositionally biased region" description="Polar residues" evidence="6">
    <location>
        <begin position="1"/>
        <end position="18"/>
    </location>
</feature>
<feature type="compositionally biased region" description="Polar residues" evidence="6">
    <location>
        <begin position="53"/>
        <end position="62"/>
    </location>
</feature>
<evidence type="ECO:0000256" key="1">
    <source>
        <dbReference type="ARBA" id="ARBA00004123"/>
    </source>
</evidence>
<dbReference type="InterPro" id="IPR003923">
    <property type="entry name" value="TAF10"/>
</dbReference>
<comment type="similarity">
    <text evidence="5">Belongs to the TAF10 family.</text>
</comment>
<evidence type="ECO:0000256" key="4">
    <source>
        <dbReference type="ARBA" id="ARBA00023242"/>
    </source>
</evidence>
<evidence type="ECO:0000256" key="5">
    <source>
        <dbReference type="ARBA" id="ARBA00025730"/>
    </source>
</evidence>
<comment type="subcellular location">
    <subcellularLocation>
        <location evidence="1">Nucleus</location>
    </subcellularLocation>
</comment>
<dbReference type="PANTHER" id="PTHR21242">
    <property type="entry name" value="TRANSCRIPTION INITIATION FACTOR TFIID SUBUNIT 10"/>
    <property type="match status" value="1"/>
</dbReference>
<dbReference type="Pfam" id="PF03540">
    <property type="entry name" value="TAF10"/>
    <property type="match status" value="1"/>
</dbReference>
<keyword evidence="2" id="KW-0805">Transcription regulation</keyword>
<dbReference type="GO" id="GO:0005669">
    <property type="term" value="C:transcription factor TFIID complex"/>
    <property type="evidence" value="ECO:0007669"/>
    <property type="project" value="TreeGrafter"/>
</dbReference>
<feature type="region of interest" description="Disordered" evidence="6">
    <location>
        <begin position="1"/>
        <end position="24"/>
    </location>
</feature>
<accession>A0A8J2LN80</accession>
<dbReference type="PANTHER" id="PTHR21242:SF0">
    <property type="entry name" value="TRANSCRIPTION INITIATION FACTOR TFIID SUBUNIT 10"/>
    <property type="match status" value="1"/>
</dbReference>
<dbReference type="OrthoDB" id="154356at2759"/>
<protein>
    <recommendedName>
        <fullName evidence="9">Transcription initiation factor TFIID subunit 10</fullName>
    </recommendedName>
</protein>
<feature type="region of interest" description="Disordered" evidence="6">
    <location>
        <begin position="53"/>
        <end position="85"/>
    </location>
</feature>
<dbReference type="EMBL" id="CAJVCH010570202">
    <property type="protein sequence ID" value="CAG7834341.1"/>
    <property type="molecule type" value="Genomic_DNA"/>
</dbReference>
<evidence type="ECO:0000256" key="6">
    <source>
        <dbReference type="SAM" id="MobiDB-lite"/>
    </source>
</evidence>
<evidence type="ECO:0000313" key="7">
    <source>
        <dbReference type="EMBL" id="CAG7834341.1"/>
    </source>
</evidence>